<evidence type="ECO:0000313" key="1">
    <source>
        <dbReference type="EMBL" id="EFC39862.1"/>
    </source>
</evidence>
<protein>
    <submittedName>
        <fullName evidence="1">Predicted protein</fullName>
    </submittedName>
</protein>
<dbReference type="VEuPathDB" id="AmoebaDB:NAEGRDRAFT_72309"/>
<proteinExistence type="predicted"/>
<dbReference type="EMBL" id="GG738896">
    <property type="protein sequence ID" value="EFC39862.1"/>
    <property type="molecule type" value="Genomic_DNA"/>
</dbReference>
<reference evidence="1 2" key="1">
    <citation type="journal article" date="2010" name="Cell">
        <title>The genome of Naegleria gruberi illuminates early eukaryotic versatility.</title>
        <authorList>
            <person name="Fritz-Laylin L.K."/>
            <person name="Prochnik S.E."/>
            <person name="Ginger M.L."/>
            <person name="Dacks J.B."/>
            <person name="Carpenter M.L."/>
            <person name="Field M.C."/>
            <person name="Kuo A."/>
            <person name="Paredez A."/>
            <person name="Chapman J."/>
            <person name="Pham J."/>
            <person name="Shu S."/>
            <person name="Neupane R."/>
            <person name="Cipriano M."/>
            <person name="Mancuso J."/>
            <person name="Tu H."/>
            <person name="Salamov A."/>
            <person name="Lindquist E."/>
            <person name="Shapiro H."/>
            <person name="Lucas S."/>
            <person name="Grigoriev I.V."/>
            <person name="Cande W.Z."/>
            <person name="Fulton C."/>
            <person name="Rokhsar D.S."/>
            <person name="Dawson S.C."/>
        </authorList>
    </citation>
    <scope>NUCLEOTIDE SEQUENCE [LARGE SCALE GENOMIC DNA]</scope>
    <source>
        <strain evidence="1 2">NEG-M</strain>
    </source>
</reference>
<name>D2VTI0_NAEGR</name>
<dbReference type="AlphaFoldDB" id="D2VTI0"/>
<keyword evidence="2" id="KW-1185">Reference proteome</keyword>
<accession>D2VTI0</accession>
<dbReference type="RefSeq" id="XP_002672606.1">
    <property type="nucleotide sequence ID" value="XM_002672560.1"/>
</dbReference>
<dbReference type="GeneID" id="8854345"/>
<dbReference type="KEGG" id="ngr:NAEGRDRAFT_72309"/>
<evidence type="ECO:0000313" key="2">
    <source>
        <dbReference type="Proteomes" id="UP000006671"/>
    </source>
</evidence>
<organism evidence="2">
    <name type="scientific">Naegleria gruberi</name>
    <name type="common">Amoeba</name>
    <dbReference type="NCBI Taxonomy" id="5762"/>
    <lineage>
        <taxon>Eukaryota</taxon>
        <taxon>Discoba</taxon>
        <taxon>Heterolobosea</taxon>
        <taxon>Tetramitia</taxon>
        <taxon>Eutetramitia</taxon>
        <taxon>Vahlkampfiidae</taxon>
        <taxon>Naegleria</taxon>
    </lineage>
</organism>
<dbReference type="InParanoid" id="D2VTI0"/>
<dbReference type="Proteomes" id="UP000006671">
    <property type="component" value="Unassembled WGS sequence"/>
</dbReference>
<gene>
    <name evidence="1" type="ORF">NAEGRDRAFT_72309</name>
</gene>
<sequence length="122" mass="14091">MSSDEFVTTYYQTDPKNPALERFDEIELTDFLSNHCDIYLEQLKPIPSSVSVGNSKKNNPRAEFEANDTNWLSEYFEDISFASFDSLPTKYTNCVLTVNNPILKRMVCYGDDEAVYCFELQL</sequence>